<dbReference type="Proteomes" id="UP001302257">
    <property type="component" value="Chromosome"/>
</dbReference>
<name>A0ABZ0AX90_9BURK</name>
<proteinExistence type="predicted"/>
<dbReference type="EMBL" id="CP132507">
    <property type="protein sequence ID" value="WNO04252.1"/>
    <property type="molecule type" value="Genomic_DNA"/>
</dbReference>
<dbReference type="InterPro" id="IPR052894">
    <property type="entry name" value="AsmA-related"/>
</dbReference>
<dbReference type="PANTHER" id="PTHR30441">
    <property type="entry name" value="DUF748 DOMAIN-CONTAINING PROTEIN"/>
    <property type="match status" value="1"/>
</dbReference>
<evidence type="ECO:0000313" key="1">
    <source>
        <dbReference type="EMBL" id="WNO04252.1"/>
    </source>
</evidence>
<accession>A0ABZ0AX90</accession>
<evidence type="ECO:0008006" key="3">
    <source>
        <dbReference type="Google" id="ProtNLM"/>
    </source>
</evidence>
<evidence type="ECO:0000313" key="2">
    <source>
        <dbReference type="Proteomes" id="UP001302257"/>
    </source>
</evidence>
<protein>
    <recommendedName>
        <fullName evidence="3">DUF2993 domain-containing protein</fullName>
    </recommendedName>
</protein>
<sequence>MTRRTRFLLALTILLLAALAGGAYWLHGNLDRLVQQAITRYGSEITGAPVSVAAARLEPTNGRGELRGLRIGNPAGFKTPYAVQADRIELELDLSSLASDVVVIRKIAVIAPDVIYEKGERQTNFDALQAQIAKAVGQSSNTSPGKKLIVQELVVRNARAQASAAFMNGKTVTVALPDLQLRDLGKAEGGLTPAQLGQRIAAAMEKRLTAAVSFDKLLQSVGGALNRAGDALQGLFK</sequence>
<gene>
    <name evidence="1" type="ORF">RAN89_15275</name>
</gene>
<reference evidence="1 2" key="1">
    <citation type="submission" date="2023-08" db="EMBL/GenBank/DDBJ databases">
        <title>Rhodoferax potami sp. nov. and Rhodoferax mekongensis sp. nov., isolated from the Mekong River in Thailand.</title>
        <authorList>
            <person name="Kitikhun S."/>
            <person name="Charoenyingcharoen P."/>
            <person name="Siriarchawattana P."/>
            <person name="Likhitrattanapisal S."/>
            <person name="Nilsakha T."/>
            <person name="Chanpet A."/>
            <person name="Rattanawaree P."/>
            <person name="Ingsriswang S."/>
        </authorList>
    </citation>
    <scope>NUCLEOTIDE SEQUENCE [LARGE SCALE GENOMIC DNA]</scope>
    <source>
        <strain evidence="1 2">TBRC 17307</strain>
    </source>
</reference>
<keyword evidence="2" id="KW-1185">Reference proteome</keyword>
<organism evidence="1 2">
    <name type="scientific">Rhodoferax mekongensis</name>
    <dbReference type="NCBI Taxonomy" id="3068341"/>
    <lineage>
        <taxon>Bacteria</taxon>
        <taxon>Pseudomonadati</taxon>
        <taxon>Pseudomonadota</taxon>
        <taxon>Betaproteobacteria</taxon>
        <taxon>Burkholderiales</taxon>
        <taxon>Comamonadaceae</taxon>
        <taxon>Rhodoferax</taxon>
    </lineage>
</organism>
<dbReference type="PANTHER" id="PTHR30441:SF8">
    <property type="entry name" value="DUF748 DOMAIN-CONTAINING PROTEIN"/>
    <property type="match status" value="1"/>
</dbReference>
<dbReference type="RefSeq" id="WP_313867104.1">
    <property type="nucleotide sequence ID" value="NZ_CP132507.1"/>
</dbReference>